<dbReference type="SMART" id="SM00174">
    <property type="entry name" value="RHO"/>
    <property type="match status" value="1"/>
</dbReference>
<dbReference type="Pfam" id="PF00071">
    <property type="entry name" value="Ras"/>
    <property type="match status" value="1"/>
</dbReference>
<proteinExistence type="predicted"/>
<dbReference type="PANTHER" id="PTHR24070">
    <property type="entry name" value="RAS, DI-RAS, AND RHEB FAMILY MEMBERS OF SMALL GTPASE SUPERFAMILY"/>
    <property type="match status" value="1"/>
</dbReference>
<reference evidence="5 6" key="1">
    <citation type="submission" date="2023-05" db="EMBL/GenBank/DDBJ databases">
        <title>B98-5 Cell Line De Novo Hybrid Assembly: An Optical Mapping Approach.</title>
        <authorList>
            <person name="Kananen K."/>
            <person name="Auerbach J.A."/>
            <person name="Kautto E."/>
            <person name="Blachly J.S."/>
        </authorList>
    </citation>
    <scope>NUCLEOTIDE SEQUENCE [LARGE SCALE GENOMIC DNA]</scope>
    <source>
        <strain evidence="5">B95-8</strain>
        <tissue evidence="5">Cell line</tissue>
    </source>
</reference>
<keyword evidence="2" id="KW-0547">Nucleotide-binding</keyword>
<feature type="compositionally biased region" description="Pro residues" evidence="4">
    <location>
        <begin position="283"/>
        <end position="292"/>
    </location>
</feature>
<keyword evidence="6" id="KW-1185">Reference proteome</keyword>
<dbReference type="SMART" id="SM00175">
    <property type="entry name" value="RAB"/>
    <property type="match status" value="1"/>
</dbReference>
<feature type="region of interest" description="Disordered" evidence="4">
    <location>
        <begin position="235"/>
        <end position="261"/>
    </location>
</feature>
<evidence type="ECO:0000256" key="2">
    <source>
        <dbReference type="ARBA" id="ARBA00022741"/>
    </source>
</evidence>
<feature type="compositionally biased region" description="Low complexity" evidence="4">
    <location>
        <begin position="251"/>
        <end position="261"/>
    </location>
</feature>
<dbReference type="EMBL" id="JASSZA010000006">
    <property type="protein sequence ID" value="KAK2109278.1"/>
    <property type="molecule type" value="Genomic_DNA"/>
</dbReference>
<dbReference type="Gene3D" id="3.40.50.300">
    <property type="entry name" value="P-loop containing nucleotide triphosphate hydrolases"/>
    <property type="match status" value="1"/>
</dbReference>
<evidence type="ECO:0000256" key="4">
    <source>
        <dbReference type="SAM" id="MobiDB-lite"/>
    </source>
</evidence>
<dbReference type="SUPFAM" id="SSF52540">
    <property type="entry name" value="P-loop containing nucleoside triphosphate hydrolases"/>
    <property type="match status" value="1"/>
</dbReference>
<organism evidence="5 6">
    <name type="scientific">Saguinus oedipus</name>
    <name type="common">Cotton-top tamarin</name>
    <name type="synonym">Oedipomidas oedipus</name>
    <dbReference type="NCBI Taxonomy" id="9490"/>
    <lineage>
        <taxon>Eukaryota</taxon>
        <taxon>Metazoa</taxon>
        <taxon>Chordata</taxon>
        <taxon>Craniata</taxon>
        <taxon>Vertebrata</taxon>
        <taxon>Euteleostomi</taxon>
        <taxon>Mammalia</taxon>
        <taxon>Eutheria</taxon>
        <taxon>Euarchontoglires</taxon>
        <taxon>Primates</taxon>
        <taxon>Haplorrhini</taxon>
        <taxon>Platyrrhini</taxon>
        <taxon>Cebidae</taxon>
        <taxon>Callitrichinae</taxon>
        <taxon>Saguinus</taxon>
    </lineage>
</organism>
<name>A0ABQ9VIT0_SAGOE</name>
<evidence type="ECO:0000313" key="6">
    <source>
        <dbReference type="Proteomes" id="UP001266305"/>
    </source>
</evidence>
<dbReference type="InterPro" id="IPR020849">
    <property type="entry name" value="Small_GTPase_Ras-type"/>
</dbReference>
<evidence type="ECO:0000256" key="3">
    <source>
        <dbReference type="ARBA" id="ARBA00023134"/>
    </source>
</evidence>
<comment type="caution">
    <text evidence="5">The sequence shown here is derived from an EMBL/GenBank/DDBJ whole genome shotgun (WGS) entry which is preliminary data.</text>
</comment>
<accession>A0ABQ9VIT0</accession>
<dbReference type="InterPro" id="IPR001806">
    <property type="entry name" value="Small_GTPase"/>
</dbReference>
<evidence type="ECO:0000313" key="5">
    <source>
        <dbReference type="EMBL" id="KAK2109278.1"/>
    </source>
</evidence>
<protein>
    <recommendedName>
        <fullName evidence="7">Small monomeric GTPase</fullName>
    </recommendedName>
</protein>
<dbReference type="PROSITE" id="PS51421">
    <property type="entry name" value="RAS"/>
    <property type="match status" value="1"/>
</dbReference>
<dbReference type="Proteomes" id="UP001266305">
    <property type="component" value="Unassembled WGS sequence"/>
</dbReference>
<feature type="region of interest" description="Disordered" evidence="4">
    <location>
        <begin position="208"/>
        <end position="227"/>
    </location>
</feature>
<dbReference type="InterPro" id="IPR005225">
    <property type="entry name" value="Small_GTP-bd"/>
</dbReference>
<evidence type="ECO:0000256" key="1">
    <source>
        <dbReference type="ARBA" id="ARBA00004308"/>
    </source>
</evidence>
<gene>
    <name evidence="5" type="ORF">P7K49_014443</name>
</gene>
<feature type="region of interest" description="Disordered" evidence="4">
    <location>
        <begin position="381"/>
        <end position="401"/>
    </location>
</feature>
<dbReference type="PROSITE" id="PS51419">
    <property type="entry name" value="RAB"/>
    <property type="match status" value="1"/>
</dbReference>
<dbReference type="SMART" id="SM00173">
    <property type="entry name" value="RAS"/>
    <property type="match status" value="1"/>
</dbReference>
<dbReference type="NCBIfam" id="TIGR00231">
    <property type="entry name" value="small_GTP"/>
    <property type="match status" value="1"/>
</dbReference>
<feature type="region of interest" description="Disordered" evidence="4">
    <location>
        <begin position="281"/>
        <end position="328"/>
    </location>
</feature>
<comment type="subcellular location">
    <subcellularLocation>
        <location evidence="1">Endomembrane system</location>
    </subcellularLocation>
</comment>
<evidence type="ECO:0008006" key="7">
    <source>
        <dbReference type="Google" id="ProtNLM"/>
    </source>
</evidence>
<dbReference type="InterPro" id="IPR027417">
    <property type="entry name" value="P-loop_NTPase"/>
</dbReference>
<dbReference type="PRINTS" id="PR00449">
    <property type="entry name" value="RASTRNSFRMNG"/>
</dbReference>
<sequence length="462" mass="49741">MWELPCQLTPGLVTSHLRPAGVIVTKQPDDDTRQRLTLQSQMSCCKLLHAVVGLSWCGVGAQHLSAGGLSIACLTGLRPKNSDAHRQQKLALRDFLELNEHGRALLPEAEGLEAQLKDAVAEASKECRLCEHITDFKQTESVPEALEAVLVKECHMSQLGGEITSSQLCSFVEKLTCQSVCGQGCASQTSSVTKQETPALKLEVSPSISVTASREPQETAYPGFNNSYDGFSTTHNGNKLTAARGSGGSGSSRSRSPLALSPSWHPRGCIVARLGPCLGPLLPQLPPPPPPEGGGRHGREVGAATGGGKAGRGRRPQRDDEPVLSGGKSDLTVQFLTGTFIEKYDPTVEDFYRKEIELDSSPSVLEILDRAGTKQFASMRDLGTSRTTRASSSSTTSSTSFQDIKPMRDQIIRLKQYEKVPVILVGNKVDLESEREVSSNEGRAVAEEWGCPFMETSAKSKQ</sequence>
<feature type="compositionally biased region" description="Low complexity" evidence="4">
    <location>
        <begin position="384"/>
        <end position="400"/>
    </location>
</feature>
<keyword evidence="3" id="KW-0342">GTP-binding</keyword>